<evidence type="ECO:0000313" key="3">
    <source>
        <dbReference type="Proteomes" id="UP000509249"/>
    </source>
</evidence>
<dbReference type="EMBL" id="AP022321">
    <property type="protein sequence ID" value="BBU33688.1"/>
    <property type="molecule type" value="Genomic_DNA"/>
</dbReference>
<gene>
    <name evidence="2" type="ORF">VEIT17_01340</name>
</gene>
<proteinExistence type="predicted"/>
<feature type="transmembrane region" description="Helical" evidence="1">
    <location>
        <begin position="9"/>
        <end position="27"/>
    </location>
</feature>
<dbReference type="Proteomes" id="UP000509249">
    <property type="component" value="Chromosome"/>
</dbReference>
<name>A0ABN5XLF2_9FIRM</name>
<keyword evidence="3" id="KW-1185">Reference proteome</keyword>
<keyword evidence="1" id="KW-0472">Membrane</keyword>
<reference evidence="2 3" key="1">
    <citation type="journal article" date="2020" name="Int. J. Syst. Evol. Microbiol.">
        <title>Veillonella nakazawae sp. nov., an anaerobic gram-negative coccus isolated from the oral cavity of Japanese children.</title>
        <authorList>
            <person name="Mashima I."/>
            <person name="Theodorea C.F."/>
            <person name="Djais A.A."/>
            <person name="Kunihiro T."/>
            <person name="Kawamura Y."/>
            <person name="Otomo M."/>
            <person name="Saitoh M."/>
            <person name="Tamai R."/>
            <person name="Kiyoura Y."/>
        </authorList>
    </citation>
    <scope>NUCLEOTIDE SEQUENCE [LARGE SCALE GENOMIC DNA]</scope>
    <source>
        <strain evidence="2 3">T1-7</strain>
    </source>
</reference>
<protein>
    <submittedName>
        <fullName evidence="2">Uncharacterized protein</fullName>
    </submittedName>
</protein>
<evidence type="ECO:0000313" key="2">
    <source>
        <dbReference type="EMBL" id="BBU33688.1"/>
    </source>
</evidence>
<keyword evidence="1" id="KW-0812">Transmembrane</keyword>
<keyword evidence="1" id="KW-1133">Transmembrane helix</keyword>
<organism evidence="2 3">
    <name type="scientific">Veillonella nakazawae</name>
    <dbReference type="NCBI Taxonomy" id="2682456"/>
    <lineage>
        <taxon>Bacteria</taxon>
        <taxon>Bacillati</taxon>
        <taxon>Bacillota</taxon>
        <taxon>Negativicutes</taxon>
        <taxon>Veillonellales</taxon>
        <taxon>Veillonellaceae</taxon>
        <taxon>Veillonella</taxon>
    </lineage>
</organism>
<evidence type="ECO:0000256" key="1">
    <source>
        <dbReference type="SAM" id="Phobius"/>
    </source>
</evidence>
<accession>A0ABN5XLF2</accession>
<feature type="transmembrane region" description="Helical" evidence="1">
    <location>
        <begin position="39"/>
        <end position="63"/>
    </location>
</feature>
<sequence length="68" mass="8332">MLFLKIYNYFVRGVVLFLLIIIPFTIVTNPEMIKDEVDFYFFVTLYIVILLSYVVWTYIYNYLSRKRS</sequence>